<reference evidence="2" key="1">
    <citation type="journal article" date="2013" name="Nature">
        <title>The genomes of four tapeworm species reveal adaptations to parasitism.</title>
        <authorList>
            <person name="Tsai I.J."/>
            <person name="Zarowiecki M."/>
            <person name="Holroyd N."/>
            <person name="Garciarrubio A."/>
            <person name="Sanchez-Flores A."/>
            <person name="Brooks K.L."/>
            <person name="Tracey A."/>
            <person name="Bobes R.J."/>
            <person name="Fragoso G."/>
            <person name="Sciutto E."/>
            <person name="Aslett M."/>
            <person name="Beasley H."/>
            <person name="Bennett H.M."/>
            <person name="Cai J."/>
            <person name="Camicia F."/>
            <person name="Clark R."/>
            <person name="Cucher M."/>
            <person name="De Silva N."/>
            <person name="Day T.A."/>
            <person name="Deplazes P."/>
            <person name="Estrada K."/>
            <person name="Fernandez C."/>
            <person name="Holland P.W."/>
            <person name="Hou J."/>
            <person name="Hu S."/>
            <person name="Huckvale T."/>
            <person name="Hung S.S."/>
            <person name="Kamenetzky L."/>
            <person name="Keane J.A."/>
            <person name="Kiss F."/>
            <person name="Koziol U."/>
            <person name="Lambert O."/>
            <person name="Liu K."/>
            <person name="Luo X."/>
            <person name="Luo Y."/>
            <person name="Macchiaroli N."/>
            <person name="Nichol S."/>
            <person name="Paps J."/>
            <person name="Parkinson J."/>
            <person name="Pouchkina-Stantcheva N."/>
            <person name="Riddiford N."/>
            <person name="Rosenzvit M."/>
            <person name="Salinas G."/>
            <person name="Wasmuth J.D."/>
            <person name="Zamanian M."/>
            <person name="Zheng Y."/>
            <person name="Cai X."/>
            <person name="Soberon X."/>
            <person name="Olson P.D."/>
            <person name="Laclette J.P."/>
            <person name="Brehm K."/>
            <person name="Berriman M."/>
            <person name="Garciarrubio A."/>
            <person name="Bobes R.J."/>
            <person name="Fragoso G."/>
            <person name="Sanchez-Flores A."/>
            <person name="Estrada K."/>
            <person name="Cevallos M.A."/>
            <person name="Morett E."/>
            <person name="Gonzalez V."/>
            <person name="Portillo T."/>
            <person name="Ochoa-Leyva A."/>
            <person name="Jose M.V."/>
            <person name="Sciutto E."/>
            <person name="Landa A."/>
            <person name="Jimenez L."/>
            <person name="Valdes V."/>
            <person name="Carrero J.C."/>
            <person name="Larralde C."/>
            <person name="Morales-Montor J."/>
            <person name="Limon-Lason J."/>
            <person name="Soberon X."/>
            <person name="Laclette J.P."/>
        </authorList>
    </citation>
    <scope>NUCLEOTIDE SEQUENCE [LARGE SCALE GENOMIC DNA]</scope>
</reference>
<accession>A0A068XZ94</accession>
<gene>
    <name evidence="2" type="ORF">EmuJ_000505500</name>
</gene>
<evidence type="ECO:0000256" key="1">
    <source>
        <dbReference type="SAM" id="MobiDB-lite"/>
    </source>
</evidence>
<feature type="region of interest" description="Disordered" evidence="1">
    <location>
        <begin position="1"/>
        <end position="36"/>
    </location>
</feature>
<dbReference type="AlphaFoldDB" id="A0A068XZ94"/>
<sequence length="73" mass="7827">MKESSLLLLSEGETSSSSKTMNPGTPHVSPDHPSTSSKLAVDSVILLPPLLFITLLEVLVSSVKTINELHCRL</sequence>
<reference evidence="2" key="2">
    <citation type="submission" date="2015-11" db="EMBL/GenBank/DDBJ databases">
        <authorList>
            <person name="Zhang Y."/>
            <person name="Guo Z."/>
        </authorList>
    </citation>
    <scope>NUCLEOTIDE SEQUENCE</scope>
</reference>
<evidence type="ECO:0000313" key="3">
    <source>
        <dbReference type="Proteomes" id="UP000017246"/>
    </source>
</evidence>
<feature type="compositionally biased region" description="Low complexity" evidence="1">
    <location>
        <begin position="1"/>
        <end position="18"/>
    </location>
</feature>
<keyword evidence="3" id="KW-1185">Reference proteome</keyword>
<organism evidence="2 3">
    <name type="scientific">Echinococcus multilocularis</name>
    <name type="common">Fox tapeworm</name>
    <dbReference type="NCBI Taxonomy" id="6211"/>
    <lineage>
        <taxon>Eukaryota</taxon>
        <taxon>Metazoa</taxon>
        <taxon>Spiralia</taxon>
        <taxon>Lophotrochozoa</taxon>
        <taxon>Platyhelminthes</taxon>
        <taxon>Cestoda</taxon>
        <taxon>Eucestoda</taxon>
        <taxon>Cyclophyllidea</taxon>
        <taxon>Taeniidae</taxon>
        <taxon>Echinococcus</taxon>
    </lineage>
</organism>
<dbReference type="Proteomes" id="UP000017246">
    <property type="component" value="Unassembled WGS sequence"/>
</dbReference>
<name>A0A068XZ94_ECHMU</name>
<protein>
    <submittedName>
        <fullName evidence="2">Uncharacterized protein</fullName>
    </submittedName>
</protein>
<proteinExistence type="predicted"/>
<dbReference type="EMBL" id="LN902843">
    <property type="protein sequence ID" value="CDS37780.1"/>
    <property type="molecule type" value="Genomic_DNA"/>
</dbReference>
<evidence type="ECO:0000313" key="2">
    <source>
        <dbReference type="EMBL" id="CDS37780.1"/>
    </source>
</evidence>